<accession>A0A9D3AXE1</accession>
<gene>
    <name evidence="2" type="primary">nifU_1</name>
    <name evidence="2" type="ORF">SPSYN_00324</name>
</gene>
<dbReference type="PANTHER" id="PTHR10093">
    <property type="entry name" value="IRON-SULFUR CLUSTER ASSEMBLY ENZYME NIFU HOMOLOG"/>
    <property type="match status" value="1"/>
</dbReference>
<dbReference type="InterPro" id="IPR002871">
    <property type="entry name" value="NIF_FeS_clus_asmbl_NifU_N"/>
</dbReference>
<dbReference type="RefSeq" id="WP_161820746.1">
    <property type="nucleotide sequence ID" value="NZ_LSRS01000001.1"/>
</dbReference>
<dbReference type="GO" id="GO:0016226">
    <property type="term" value="P:iron-sulfur cluster assembly"/>
    <property type="evidence" value="ECO:0007669"/>
    <property type="project" value="InterPro"/>
</dbReference>
<feature type="domain" description="NIF system FeS cluster assembly NifU N-terminal" evidence="1">
    <location>
        <begin position="1"/>
        <end position="122"/>
    </location>
</feature>
<dbReference type="Pfam" id="PF01592">
    <property type="entry name" value="NifU_N"/>
    <property type="match status" value="1"/>
</dbReference>
<organism evidence="2 3">
    <name type="scientific">Sporotomaculum syntrophicum</name>
    <dbReference type="NCBI Taxonomy" id="182264"/>
    <lineage>
        <taxon>Bacteria</taxon>
        <taxon>Bacillati</taxon>
        <taxon>Bacillota</taxon>
        <taxon>Clostridia</taxon>
        <taxon>Eubacteriales</taxon>
        <taxon>Desulfallaceae</taxon>
        <taxon>Sporotomaculum</taxon>
    </lineage>
</organism>
<evidence type="ECO:0000313" key="2">
    <source>
        <dbReference type="EMBL" id="KAF1086605.1"/>
    </source>
</evidence>
<dbReference type="SUPFAM" id="SSF82649">
    <property type="entry name" value="SufE/NifU"/>
    <property type="match status" value="1"/>
</dbReference>
<sequence length="122" mass="13204">MYSEKVMDHFENPRNVGEIADADGVGLVGNPTCGDIMKIYLKIDNDVITDIKFKTFGCGAAIATSSMVTEMAKGKTLDEALRLSNQSVAEALDGLPPQKMHCSNLAADALHAAIDNYREKQK</sequence>
<dbReference type="AlphaFoldDB" id="A0A9D3AXE1"/>
<dbReference type="CDD" id="cd06664">
    <property type="entry name" value="IscU_like"/>
    <property type="match status" value="1"/>
</dbReference>
<dbReference type="OrthoDB" id="9804157at2"/>
<dbReference type="Proteomes" id="UP000798488">
    <property type="component" value="Unassembled WGS sequence"/>
</dbReference>
<proteinExistence type="predicted"/>
<evidence type="ECO:0000313" key="3">
    <source>
        <dbReference type="Proteomes" id="UP000798488"/>
    </source>
</evidence>
<dbReference type="EMBL" id="LSRS01000001">
    <property type="protein sequence ID" value="KAF1086605.1"/>
    <property type="molecule type" value="Genomic_DNA"/>
</dbReference>
<dbReference type="InterPro" id="IPR017787">
    <property type="entry name" value="NIF_FeS_clus_asmbl_NifU-like"/>
</dbReference>
<protein>
    <submittedName>
        <fullName evidence="2">NifU-like protein</fullName>
    </submittedName>
</protein>
<evidence type="ECO:0000259" key="1">
    <source>
        <dbReference type="Pfam" id="PF01592"/>
    </source>
</evidence>
<dbReference type="GO" id="GO:0005506">
    <property type="term" value="F:iron ion binding"/>
    <property type="evidence" value="ECO:0007669"/>
    <property type="project" value="InterPro"/>
</dbReference>
<dbReference type="Gene3D" id="3.90.1010.10">
    <property type="match status" value="1"/>
</dbReference>
<reference evidence="2" key="1">
    <citation type="submission" date="2016-02" db="EMBL/GenBank/DDBJ databases">
        <title>Draft Genome Sequence of Sporotomaculum syntrophicum Strain FB, a Syntrophic Benzoate Degrader.</title>
        <authorList>
            <person name="Nobu M.K."/>
            <person name="Narihiro T."/>
            <person name="Qiu Y.-L."/>
            <person name="Ohashi A."/>
            <person name="Liu W.-T."/>
            <person name="Yuji S."/>
        </authorList>
    </citation>
    <scope>NUCLEOTIDE SEQUENCE</scope>
    <source>
        <strain evidence="2">FB</strain>
    </source>
</reference>
<dbReference type="GO" id="GO:0051536">
    <property type="term" value="F:iron-sulfur cluster binding"/>
    <property type="evidence" value="ECO:0007669"/>
    <property type="project" value="InterPro"/>
</dbReference>
<comment type="caution">
    <text evidence="2">The sequence shown here is derived from an EMBL/GenBank/DDBJ whole genome shotgun (WGS) entry which is preliminary data.</text>
</comment>
<name>A0A9D3AXE1_9FIRM</name>
<dbReference type="NCBIfam" id="TIGR03419">
    <property type="entry name" value="NifU_clost"/>
    <property type="match status" value="1"/>
</dbReference>
<keyword evidence="3" id="KW-1185">Reference proteome</keyword>